<evidence type="ECO:0000259" key="6">
    <source>
        <dbReference type="PROSITE" id="PS50255"/>
    </source>
</evidence>
<keyword evidence="2 4" id="KW-0479">Metal-binding</keyword>
<sequence length="163" mass="17827">MTMEAFKHEDTAASSRIVAAPDASHIHGAGCLSVEKDLVAKAQARPSTPLTRPLSPDLGSEGKEGLGEVEEDETALYNSYWYIHGQAYDLSGFVSAHPGGEHALLLARGRDATSLFESYHPFSERPREVRVGKEGREGGREEGTIHRVRSTVRNGFPRLHPVH</sequence>
<evidence type="ECO:0000256" key="3">
    <source>
        <dbReference type="ARBA" id="ARBA00023004"/>
    </source>
</evidence>
<feature type="region of interest" description="Disordered" evidence="5">
    <location>
        <begin position="44"/>
        <end position="69"/>
    </location>
</feature>
<evidence type="ECO:0000313" key="7">
    <source>
        <dbReference type="EMBL" id="TFJ81243.1"/>
    </source>
</evidence>
<evidence type="ECO:0000256" key="1">
    <source>
        <dbReference type="ARBA" id="ARBA00022617"/>
    </source>
</evidence>
<evidence type="ECO:0000256" key="5">
    <source>
        <dbReference type="SAM" id="MobiDB-lite"/>
    </source>
</evidence>
<evidence type="ECO:0000313" key="8">
    <source>
        <dbReference type="Proteomes" id="UP000355283"/>
    </source>
</evidence>
<dbReference type="PROSITE" id="PS50255">
    <property type="entry name" value="CYTOCHROME_B5_2"/>
    <property type="match status" value="1"/>
</dbReference>
<name>A0A4D9CUS7_9STRA</name>
<gene>
    <name evidence="7" type="ORF">NSK_007431</name>
</gene>
<organism evidence="7 8">
    <name type="scientific">Nannochloropsis salina CCMP1776</name>
    <dbReference type="NCBI Taxonomy" id="1027361"/>
    <lineage>
        <taxon>Eukaryota</taxon>
        <taxon>Sar</taxon>
        <taxon>Stramenopiles</taxon>
        <taxon>Ochrophyta</taxon>
        <taxon>Eustigmatophyceae</taxon>
        <taxon>Eustigmatales</taxon>
        <taxon>Monodopsidaceae</taxon>
        <taxon>Microchloropsis</taxon>
        <taxon>Microchloropsis salina</taxon>
    </lineage>
</organism>
<dbReference type="Pfam" id="PF00173">
    <property type="entry name" value="Cyt-b5"/>
    <property type="match status" value="1"/>
</dbReference>
<keyword evidence="1 4" id="KW-0349">Heme</keyword>
<dbReference type="InterPro" id="IPR001199">
    <property type="entry name" value="Cyt_B5-like_heme/steroid-bd"/>
</dbReference>
<keyword evidence="8" id="KW-1185">Reference proteome</keyword>
<protein>
    <recommendedName>
        <fullName evidence="6">Cytochrome b5 heme-binding domain-containing protein</fullName>
    </recommendedName>
</protein>
<dbReference type="GO" id="GO:0046872">
    <property type="term" value="F:metal ion binding"/>
    <property type="evidence" value="ECO:0007669"/>
    <property type="project" value="UniProtKB-UniRule"/>
</dbReference>
<dbReference type="OrthoDB" id="197227at2759"/>
<dbReference type="PROSITE" id="PS00191">
    <property type="entry name" value="CYTOCHROME_B5_1"/>
    <property type="match status" value="1"/>
</dbReference>
<accession>A0A4D9CUS7</accession>
<dbReference type="SMART" id="SM01117">
    <property type="entry name" value="Cyt-b5"/>
    <property type="match status" value="1"/>
</dbReference>
<dbReference type="Gene3D" id="3.10.120.10">
    <property type="entry name" value="Cytochrome b5-like heme/steroid binding domain"/>
    <property type="match status" value="1"/>
</dbReference>
<evidence type="ECO:0000256" key="4">
    <source>
        <dbReference type="RuleBase" id="RU362121"/>
    </source>
</evidence>
<dbReference type="GO" id="GO:0020037">
    <property type="term" value="F:heme binding"/>
    <property type="evidence" value="ECO:0007669"/>
    <property type="project" value="UniProtKB-UniRule"/>
</dbReference>
<dbReference type="InterPro" id="IPR018506">
    <property type="entry name" value="Cyt_B5_heme-BS"/>
</dbReference>
<evidence type="ECO:0000256" key="2">
    <source>
        <dbReference type="ARBA" id="ARBA00022723"/>
    </source>
</evidence>
<comment type="similarity">
    <text evidence="4">Belongs to the cytochrome b5 family.</text>
</comment>
<dbReference type="AlphaFoldDB" id="A0A4D9CUS7"/>
<keyword evidence="3 4" id="KW-0408">Iron</keyword>
<proteinExistence type="inferred from homology"/>
<feature type="domain" description="Cytochrome b5 heme-binding" evidence="6">
    <location>
        <begin position="68"/>
        <end position="121"/>
    </location>
</feature>
<comment type="caution">
    <text evidence="7">The sequence shown here is derived from an EMBL/GenBank/DDBJ whole genome shotgun (WGS) entry which is preliminary data.</text>
</comment>
<reference evidence="7 8" key="1">
    <citation type="submission" date="2019-01" db="EMBL/GenBank/DDBJ databases">
        <title>Nuclear Genome Assembly of the Microalgal Biofuel strain Nannochloropsis salina CCMP1776.</title>
        <authorList>
            <person name="Hovde B."/>
        </authorList>
    </citation>
    <scope>NUCLEOTIDE SEQUENCE [LARGE SCALE GENOMIC DNA]</scope>
    <source>
        <strain evidence="7 8">CCMP1776</strain>
    </source>
</reference>
<dbReference type="InterPro" id="IPR036400">
    <property type="entry name" value="Cyt_B5-like_heme/steroid_sf"/>
</dbReference>
<dbReference type="SUPFAM" id="SSF55856">
    <property type="entry name" value="Cytochrome b5-like heme/steroid binding domain"/>
    <property type="match status" value="1"/>
</dbReference>
<dbReference type="EMBL" id="SDOX01000130">
    <property type="protein sequence ID" value="TFJ81243.1"/>
    <property type="molecule type" value="Genomic_DNA"/>
</dbReference>
<dbReference type="Proteomes" id="UP000355283">
    <property type="component" value="Unassembled WGS sequence"/>
</dbReference>